<feature type="compositionally biased region" description="Low complexity" evidence="13">
    <location>
        <begin position="39"/>
        <end position="69"/>
    </location>
</feature>
<dbReference type="PRINTS" id="PR01900">
    <property type="entry name" value="YIDCPROTEIN"/>
</dbReference>
<feature type="region of interest" description="Disordered" evidence="13">
    <location>
        <begin position="32"/>
        <end position="77"/>
    </location>
</feature>
<evidence type="ECO:0000256" key="2">
    <source>
        <dbReference type="ARBA" id="ARBA00010527"/>
    </source>
</evidence>
<feature type="domain" description="Membrane insertase YidC N-terminal" evidence="16">
    <location>
        <begin position="288"/>
        <end position="332"/>
    </location>
</feature>
<evidence type="ECO:0000256" key="7">
    <source>
        <dbReference type="ARBA" id="ARBA00022927"/>
    </source>
</evidence>
<keyword evidence="8 14" id="KW-1133">Transmembrane helix</keyword>
<dbReference type="HAMAP" id="MF_01810">
    <property type="entry name" value="YidC_type1"/>
    <property type="match status" value="1"/>
</dbReference>
<evidence type="ECO:0000256" key="10">
    <source>
        <dbReference type="ARBA" id="ARBA00023186"/>
    </source>
</evidence>
<dbReference type="InterPro" id="IPR028055">
    <property type="entry name" value="YidC/Oxa/ALB_C"/>
</dbReference>
<dbReference type="AlphaFoldDB" id="A0A1W1EDC7"/>
<reference evidence="17" key="1">
    <citation type="submission" date="2016-10" db="EMBL/GenBank/DDBJ databases">
        <authorList>
            <person name="de Groot N.N."/>
        </authorList>
    </citation>
    <scope>NUCLEOTIDE SEQUENCE</scope>
</reference>
<feature type="transmembrane region" description="Helical" evidence="14">
    <location>
        <begin position="488"/>
        <end position="512"/>
    </location>
</feature>
<keyword evidence="4" id="KW-0813">Transport</keyword>
<dbReference type="GO" id="GO:0015031">
    <property type="term" value="P:protein transport"/>
    <property type="evidence" value="ECO:0007669"/>
    <property type="project" value="UniProtKB-KW"/>
</dbReference>
<evidence type="ECO:0000256" key="14">
    <source>
        <dbReference type="SAM" id="Phobius"/>
    </source>
</evidence>
<dbReference type="CDD" id="cd19960">
    <property type="entry name" value="YidC_peri"/>
    <property type="match status" value="1"/>
</dbReference>
<protein>
    <recommendedName>
        <fullName evidence="3">Membrane protein insertase YidC</fullName>
    </recommendedName>
    <alternativeName>
        <fullName evidence="12">Foldase YidC</fullName>
    </alternativeName>
    <alternativeName>
        <fullName evidence="11">Membrane integrase YidC</fullName>
    </alternativeName>
</protein>
<evidence type="ECO:0000256" key="5">
    <source>
        <dbReference type="ARBA" id="ARBA00022475"/>
    </source>
</evidence>
<name>A0A1W1EDC7_9ZZZZ</name>
<evidence type="ECO:0000256" key="3">
    <source>
        <dbReference type="ARBA" id="ARBA00015325"/>
    </source>
</evidence>
<keyword evidence="7" id="KW-0653">Protein transport</keyword>
<keyword evidence="6 14" id="KW-0812">Transmembrane</keyword>
<comment type="subcellular location">
    <subcellularLocation>
        <location evidence="1">Cell inner membrane</location>
        <topology evidence="1">Multi-pass membrane protein</topology>
    </subcellularLocation>
</comment>
<dbReference type="PRINTS" id="PR00701">
    <property type="entry name" value="60KDINNERMP"/>
</dbReference>
<evidence type="ECO:0000313" key="17">
    <source>
        <dbReference type="EMBL" id="SFZ98031.1"/>
    </source>
</evidence>
<feature type="domain" description="Membrane insertase YidC/Oxa/ALB C-terminal" evidence="15">
    <location>
        <begin position="344"/>
        <end position="525"/>
    </location>
</feature>
<organism evidence="17">
    <name type="scientific">hydrothermal vent metagenome</name>
    <dbReference type="NCBI Taxonomy" id="652676"/>
    <lineage>
        <taxon>unclassified sequences</taxon>
        <taxon>metagenomes</taxon>
        <taxon>ecological metagenomes</taxon>
    </lineage>
</organism>
<evidence type="ECO:0000256" key="1">
    <source>
        <dbReference type="ARBA" id="ARBA00004429"/>
    </source>
</evidence>
<dbReference type="InterPro" id="IPR028053">
    <property type="entry name" value="Membr_insert_YidC_N"/>
</dbReference>
<feature type="transmembrane region" description="Helical" evidence="14">
    <location>
        <begin position="344"/>
        <end position="364"/>
    </location>
</feature>
<dbReference type="CDD" id="cd20070">
    <property type="entry name" value="5TM_YidC_Alb3"/>
    <property type="match status" value="1"/>
</dbReference>
<evidence type="ECO:0000256" key="4">
    <source>
        <dbReference type="ARBA" id="ARBA00022448"/>
    </source>
</evidence>
<keyword evidence="9 14" id="KW-0472">Membrane</keyword>
<keyword evidence="5" id="KW-1003">Cell membrane</keyword>
<comment type="similarity">
    <text evidence="2">Belongs to the OXA1/ALB3/YidC family. Type 1 subfamily.</text>
</comment>
<feature type="transmembrane region" description="Helical" evidence="14">
    <location>
        <begin position="449"/>
        <end position="468"/>
    </location>
</feature>
<dbReference type="InterPro" id="IPR001708">
    <property type="entry name" value="YidC/ALB3/OXA1/COX18"/>
</dbReference>
<dbReference type="GO" id="GO:0032977">
    <property type="term" value="F:membrane insertase activity"/>
    <property type="evidence" value="ECO:0007669"/>
    <property type="project" value="InterPro"/>
</dbReference>
<evidence type="ECO:0000256" key="12">
    <source>
        <dbReference type="ARBA" id="ARBA00033342"/>
    </source>
</evidence>
<dbReference type="PANTHER" id="PTHR12428">
    <property type="entry name" value="OXA1"/>
    <property type="match status" value="1"/>
</dbReference>
<dbReference type="PANTHER" id="PTHR12428:SF65">
    <property type="entry name" value="CYTOCHROME C OXIDASE ASSEMBLY PROTEIN COX18, MITOCHONDRIAL"/>
    <property type="match status" value="1"/>
</dbReference>
<evidence type="ECO:0000256" key="8">
    <source>
        <dbReference type="ARBA" id="ARBA00022989"/>
    </source>
</evidence>
<evidence type="ECO:0000259" key="15">
    <source>
        <dbReference type="Pfam" id="PF02096"/>
    </source>
</evidence>
<evidence type="ECO:0000256" key="11">
    <source>
        <dbReference type="ARBA" id="ARBA00033245"/>
    </source>
</evidence>
<evidence type="ECO:0000256" key="6">
    <source>
        <dbReference type="ARBA" id="ARBA00022692"/>
    </source>
</evidence>
<dbReference type="Gene3D" id="2.70.98.90">
    <property type="match status" value="1"/>
</dbReference>
<dbReference type="Pfam" id="PF14849">
    <property type="entry name" value="YidC_periplas"/>
    <property type="match status" value="1"/>
</dbReference>
<dbReference type="InterPro" id="IPR038221">
    <property type="entry name" value="YidC_periplasmic_sf"/>
</dbReference>
<keyword evidence="10" id="KW-0143">Chaperone</keyword>
<sequence>MEQQDLNKRLIIALALSFFVFVGYSYLFPPTPKQPVEQTESSTTSASSTSVEKATPAATTQASTATPAQHNSATSAPVVTSNTKVLATITSDVFKLSIDNFGRIADYELLENKYRIEAGENLHILSPDEVKPLEIRFSDPALNDEAFKVPYTIEGDKNIDLSTSAKTIVLTQKLSKLTVVKKITIQPNGAYTLDVTTSAPAAYFITPGHRPMADTSRYMLVRGALVKGADDVVLTVEDGDAKGDEVVKNAKFTSAFDRYAASMFYDFDKGINVSILKQKDDNPLIFVEGSQNLHLGGYIGPKQYDILESIHPELTDTIEFGFFTFLSRPFFKVLLWINGIVGNWGWAIILFTLLVKLILFPLSYKGMMSMQKLKDLAPKMKDLKAKYKDDPAKLNAQMMEMYKKNGANPMGGCLPMILQIPVFFALYRVLLNADELQGAVWISGWIDNLAIADPYYVLPVLMGVSMWFQQKITPNNFTDPLQEKIFQWFPVIMAGMFIIMPFPSGLVLYWVVNNIFTIGQQYVINGAYKKHKAAAVSAQKKGKDS</sequence>
<dbReference type="NCBIfam" id="TIGR03593">
    <property type="entry name" value="yidC_nterm"/>
    <property type="match status" value="1"/>
</dbReference>
<dbReference type="InterPro" id="IPR019998">
    <property type="entry name" value="Membr_insert_YidC"/>
</dbReference>
<dbReference type="EMBL" id="FPKX01000033">
    <property type="protein sequence ID" value="SFZ98031.1"/>
    <property type="molecule type" value="Genomic_DNA"/>
</dbReference>
<dbReference type="Pfam" id="PF02096">
    <property type="entry name" value="60KD_IMP"/>
    <property type="match status" value="1"/>
</dbReference>
<evidence type="ECO:0000256" key="9">
    <source>
        <dbReference type="ARBA" id="ARBA00023136"/>
    </source>
</evidence>
<proteinExistence type="inferred from homology"/>
<accession>A0A1W1EDC7</accession>
<dbReference type="GO" id="GO:0005886">
    <property type="term" value="C:plasma membrane"/>
    <property type="evidence" value="ECO:0007669"/>
    <property type="project" value="UniProtKB-SubCell"/>
</dbReference>
<dbReference type="InterPro" id="IPR047196">
    <property type="entry name" value="YidC_ALB_C"/>
</dbReference>
<evidence type="ECO:0000256" key="13">
    <source>
        <dbReference type="SAM" id="MobiDB-lite"/>
    </source>
</evidence>
<evidence type="ECO:0000259" key="16">
    <source>
        <dbReference type="Pfam" id="PF14849"/>
    </source>
</evidence>
<dbReference type="NCBIfam" id="NF002357">
    <property type="entry name" value="PRK01318.2-4"/>
    <property type="match status" value="1"/>
</dbReference>
<gene>
    <name evidence="17" type="ORF">MNB_SV-5-662</name>
</gene>
<dbReference type="NCBIfam" id="TIGR03592">
    <property type="entry name" value="yidC_oxa1_cterm"/>
    <property type="match status" value="1"/>
</dbReference>
<feature type="transmembrane region" description="Helical" evidence="14">
    <location>
        <begin position="407"/>
        <end position="429"/>
    </location>
</feature>
<dbReference type="GO" id="GO:0051205">
    <property type="term" value="P:protein insertion into membrane"/>
    <property type="evidence" value="ECO:0007669"/>
    <property type="project" value="TreeGrafter"/>
</dbReference>